<organism evidence="2 3">
    <name type="scientific">Seleniivibrio woodruffii</name>
    <dbReference type="NCBI Taxonomy" id="1078050"/>
    <lineage>
        <taxon>Bacteria</taxon>
        <taxon>Pseudomonadati</taxon>
        <taxon>Deferribacterota</taxon>
        <taxon>Deferribacteres</taxon>
        <taxon>Deferribacterales</taxon>
        <taxon>Geovibrionaceae</taxon>
        <taxon>Seleniivibrio</taxon>
    </lineage>
</organism>
<dbReference type="AlphaFoldDB" id="A0A4V2PS00"/>
<proteinExistence type="predicted"/>
<reference evidence="2 3" key="1">
    <citation type="submission" date="2019-03" db="EMBL/GenBank/DDBJ databases">
        <title>Genomic Encyclopedia of Type Strains, Phase IV (KMG-IV): sequencing the most valuable type-strain genomes for metagenomic binning, comparative biology and taxonomic classification.</title>
        <authorList>
            <person name="Goeker M."/>
        </authorList>
    </citation>
    <scope>NUCLEOTIDE SEQUENCE [LARGE SCALE GENOMIC DNA]</scope>
    <source>
        <strain evidence="2 3">DSM 24984</strain>
    </source>
</reference>
<dbReference type="Gene3D" id="3.30.2290.10">
    <property type="entry name" value="PmbA/TldD superfamily"/>
    <property type="match status" value="1"/>
</dbReference>
<evidence type="ECO:0000259" key="1">
    <source>
        <dbReference type="Pfam" id="PF19289"/>
    </source>
</evidence>
<name>A0A4V2PS00_9BACT</name>
<dbReference type="OrthoDB" id="9803618at2"/>
<dbReference type="Pfam" id="PF19289">
    <property type="entry name" value="PmbA_TldD_3rd"/>
    <property type="match status" value="1"/>
</dbReference>
<dbReference type="InterPro" id="IPR036059">
    <property type="entry name" value="TldD/PmbA_sf"/>
</dbReference>
<evidence type="ECO:0000313" key="3">
    <source>
        <dbReference type="Proteomes" id="UP000294614"/>
    </source>
</evidence>
<dbReference type="GO" id="GO:0006508">
    <property type="term" value="P:proteolysis"/>
    <property type="evidence" value="ECO:0007669"/>
    <property type="project" value="InterPro"/>
</dbReference>
<comment type="caution">
    <text evidence="2">The sequence shown here is derived from an EMBL/GenBank/DDBJ whole genome shotgun (WGS) entry which is preliminary data.</text>
</comment>
<protein>
    <submittedName>
        <fullName evidence="2">PmbA protein</fullName>
    </submittedName>
</protein>
<dbReference type="InterPro" id="IPR035068">
    <property type="entry name" value="TldD/PmbA_N"/>
</dbReference>
<dbReference type="Proteomes" id="UP000294614">
    <property type="component" value="Unassembled WGS sequence"/>
</dbReference>
<evidence type="ECO:0000313" key="2">
    <source>
        <dbReference type="EMBL" id="TCK60771.1"/>
    </source>
</evidence>
<dbReference type="PANTHER" id="PTHR43421">
    <property type="entry name" value="METALLOPROTEASE PMBA"/>
    <property type="match status" value="1"/>
</dbReference>
<keyword evidence="3" id="KW-1185">Reference proteome</keyword>
<gene>
    <name evidence="2" type="ORF">C8D98_1650</name>
</gene>
<dbReference type="GO" id="GO:0005829">
    <property type="term" value="C:cytosol"/>
    <property type="evidence" value="ECO:0007669"/>
    <property type="project" value="TreeGrafter"/>
</dbReference>
<dbReference type="InterPro" id="IPR045569">
    <property type="entry name" value="Metalloprtase-TldD/E_C"/>
</dbReference>
<dbReference type="InterPro" id="IPR047657">
    <property type="entry name" value="PmbA"/>
</dbReference>
<dbReference type="PANTHER" id="PTHR43421:SF1">
    <property type="entry name" value="METALLOPROTEASE PMBA"/>
    <property type="match status" value="1"/>
</dbReference>
<sequence length="437" mass="47242">MSNDIKRVLERYRDTYENITVTASESVSKSVLLNGKTVESIDIGSESGMVIRAFRDGRVVSMSADGLNAETVDNFLKNHETVINVMPKDDHIRPFKPEDVDNFIQNDGGFESLTTGRMAEMALEAVETALASDIRVKTVNQSVISAVKESTRIITPFTDDLYSEKTYYSSYTYLVASHKGEQDGAGYSDSCSLNHLEHIRAAEDASIAACALLGGKRLKTGKYGVLFAPNVTADFLSIILELVNADNVYKNISVLGDSLGKNAASEAFTLFDDPHMKGGTGSCNFDDEGLRTGITPIFTEGVLDTFMHNSYTSSALGMRNTAHARAGRGGSMGIGASNLILKASTDKMPYEFMNEYVKVTDVMGMHTADTVSGDFSVGISGLLIKNGRTVHPFREAVLSGNLKDLLKSLVGVFEDHRTFGGITASSALFDKMTVSGE</sequence>
<accession>A0A4V2PS00</accession>
<dbReference type="RefSeq" id="WP_132873636.1">
    <property type="nucleotide sequence ID" value="NZ_SMGG01000004.1"/>
</dbReference>
<dbReference type="GO" id="GO:0008237">
    <property type="term" value="F:metallopeptidase activity"/>
    <property type="evidence" value="ECO:0007669"/>
    <property type="project" value="InterPro"/>
</dbReference>
<feature type="domain" description="Metalloprotease TldD/E C-terminal" evidence="1">
    <location>
        <begin position="220"/>
        <end position="436"/>
    </location>
</feature>
<dbReference type="EMBL" id="SMGG01000004">
    <property type="protein sequence ID" value="TCK60771.1"/>
    <property type="molecule type" value="Genomic_DNA"/>
</dbReference>
<dbReference type="SUPFAM" id="SSF111283">
    <property type="entry name" value="Putative modulator of DNA gyrase, PmbA/TldD"/>
    <property type="match status" value="1"/>
</dbReference>